<dbReference type="Proteomes" id="UP001295423">
    <property type="component" value="Unassembled WGS sequence"/>
</dbReference>
<dbReference type="EMBL" id="CAKOGP040000241">
    <property type="protein sequence ID" value="CAJ1933107.1"/>
    <property type="molecule type" value="Genomic_DNA"/>
</dbReference>
<sequence length="292" mass="32643">MLAPNIPQPSIYIPQPSFYISKFEHGVAKGAAGLIGNNSRVRQLSVSKNFNENRNKSDSVCSLLFMPVVYIPGDKMDNPKCNNNPTLNFLEQDPNHKRAISNCYQLQIGRTDHLGFSSLLSRMNAPTLDGDKALAGCWYGTTLGNPHPVLYKMDPLLVLPGIHSATFVPLQGCFSLVFAAPKCEDNSKHSHGLEAFQEWKETLSLSSKMVLTHMLLVFENVARQELRTPDVDLLHFQCTPVEAYTFPCQQWKCCTIIENDKASQEYMILHPMVLESKDNKGVEGSEAPEEDK</sequence>
<gene>
    <name evidence="1" type="ORF">CYCCA115_LOCUS3163</name>
</gene>
<accession>A0AAD2CQ44</accession>
<evidence type="ECO:0000313" key="2">
    <source>
        <dbReference type="Proteomes" id="UP001295423"/>
    </source>
</evidence>
<reference evidence="1" key="1">
    <citation type="submission" date="2023-08" db="EMBL/GenBank/DDBJ databases">
        <authorList>
            <person name="Audoor S."/>
            <person name="Bilcke G."/>
        </authorList>
    </citation>
    <scope>NUCLEOTIDE SEQUENCE</scope>
</reference>
<proteinExistence type="predicted"/>
<evidence type="ECO:0000313" key="1">
    <source>
        <dbReference type="EMBL" id="CAJ1933107.1"/>
    </source>
</evidence>
<keyword evidence="2" id="KW-1185">Reference proteome</keyword>
<organism evidence="1 2">
    <name type="scientific">Cylindrotheca closterium</name>
    <dbReference type="NCBI Taxonomy" id="2856"/>
    <lineage>
        <taxon>Eukaryota</taxon>
        <taxon>Sar</taxon>
        <taxon>Stramenopiles</taxon>
        <taxon>Ochrophyta</taxon>
        <taxon>Bacillariophyta</taxon>
        <taxon>Bacillariophyceae</taxon>
        <taxon>Bacillariophycidae</taxon>
        <taxon>Bacillariales</taxon>
        <taxon>Bacillariaceae</taxon>
        <taxon>Cylindrotheca</taxon>
    </lineage>
</organism>
<dbReference type="AlphaFoldDB" id="A0AAD2CQ44"/>
<protein>
    <submittedName>
        <fullName evidence="1">Uncharacterized protein</fullName>
    </submittedName>
</protein>
<comment type="caution">
    <text evidence="1">The sequence shown here is derived from an EMBL/GenBank/DDBJ whole genome shotgun (WGS) entry which is preliminary data.</text>
</comment>
<name>A0AAD2CQ44_9STRA</name>